<accession>A0A497EXA3</accession>
<dbReference type="SUPFAM" id="SSF102114">
    <property type="entry name" value="Radical SAM enzymes"/>
    <property type="match status" value="1"/>
</dbReference>
<dbReference type="GO" id="GO:0051536">
    <property type="term" value="F:iron-sulfur cluster binding"/>
    <property type="evidence" value="ECO:0007669"/>
    <property type="project" value="UniProtKB-KW"/>
</dbReference>
<evidence type="ECO:0000259" key="6">
    <source>
        <dbReference type="PROSITE" id="PS51918"/>
    </source>
</evidence>
<dbReference type="InterPro" id="IPR006638">
    <property type="entry name" value="Elp3/MiaA/NifB-like_rSAM"/>
</dbReference>
<dbReference type="SMART" id="SM00729">
    <property type="entry name" value="Elp3"/>
    <property type="match status" value="1"/>
</dbReference>
<gene>
    <name evidence="7" type="ORF">DRJ26_05175</name>
</gene>
<dbReference type="Pfam" id="PF04055">
    <property type="entry name" value="Radical_SAM"/>
    <property type="match status" value="1"/>
</dbReference>
<dbReference type="Pfam" id="PF17884">
    <property type="entry name" value="DUF5591"/>
    <property type="match status" value="1"/>
</dbReference>
<dbReference type="Gene3D" id="3.40.50.10630">
    <property type="entry name" value="Uracil-DNA glycosylase-like"/>
    <property type="match status" value="1"/>
</dbReference>
<sequence length="391" mass="46537">MLEMTIRDESKELSMILERGKCAWGRCYFCGWGKKEVKVSIDELKRRLEGFLRKHSATGKIRKLKIFSSGSFLDEKQFPSEFVKFVVEAAERYGVEELVVESRPEFVTDDRLELLKSSKVKVTVAMGLEIADDDILVNFYRKGFRVEDYLKAVDTLRKNGFGVRVYVLVNGHPILYEKPELHRKLIEKTMDLALKIADSIVIINAYPHVKADLWDDWIKGKWRPLDEKQFYDLVSKWRDNPKVELDFNNYYFIPKFPREKKVFLKGVGHDFLVHPYYEVWQDYFIRFYKPPKGKEYVLFLPCAYKKPYTRSRTWRAILGAISGYPFFKKLHLIAVSSPGVIPYEFINYYPFNAYDWPEWLETEEIKKEYIEVTKERVKNYVRAHVDCYKRY</sequence>
<evidence type="ECO:0000256" key="3">
    <source>
        <dbReference type="ARBA" id="ARBA00022723"/>
    </source>
</evidence>
<dbReference type="SUPFAM" id="SSF52141">
    <property type="entry name" value="Uracil-DNA glycosylase-like"/>
    <property type="match status" value="1"/>
</dbReference>
<name>A0A497EXA3_9CREN</name>
<keyword evidence="4" id="KW-0408">Iron</keyword>
<comment type="caution">
    <text evidence="7">The sequence shown here is derived from an EMBL/GenBank/DDBJ whole genome shotgun (WGS) entry which is preliminary data.</text>
</comment>
<dbReference type="InterPro" id="IPR058240">
    <property type="entry name" value="rSAM_sf"/>
</dbReference>
<keyword evidence="2" id="KW-0819">tRNA processing</keyword>
<dbReference type="GO" id="GO:0046872">
    <property type="term" value="F:metal ion binding"/>
    <property type="evidence" value="ECO:0007669"/>
    <property type="project" value="UniProtKB-KW"/>
</dbReference>
<dbReference type="InterPro" id="IPR040777">
    <property type="entry name" value="DUF5591"/>
</dbReference>
<dbReference type="CDD" id="cd01335">
    <property type="entry name" value="Radical_SAM"/>
    <property type="match status" value="1"/>
</dbReference>
<feature type="non-terminal residue" evidence="7">
    <location>
        <position position="391"/>
    </location>
</feature>
<protein>
    <recommendedName>
        <fullName evidence="6">Radical SAM core domain-containing protein</fullName>
    </recommendedName>
</protein>
<dbReference type="InterPro" id="IPR036895">
    <property type="entry name" value="Uracil-DNA_glycosylase-like_sf"/>
</dbReference>
<dbReference type="GO" id="GO:0008033">
    <property type="term" value="P:tRNA processing"/>
    <property type="evidence" value="ECO:0007669"/>
    <property type="project" value="UniProtKB-KW"/>
</dbReference>
<dbReference type="InterPro" id="IPR007197">
    <property type="entry name" value="rSAM"/>
</dbReference>
<evidence type="ECO:0000256" key="1">
    <source>
        <dbReference type="ARBA" id="ARBA00022691"/>
    </source>
</evidence>
<proteinExistence type="predicted"/>
<feature type="domain" description="Radical SAM core" evidence="6">
    <location>
        <begin position="7"/>
        <end position="242"/>
    </location>
</feature>
<keyword evidence="5" id="KW-0411">Iron-sulfur</keyword>
<dbReference type="EMBL" id="QMRA01000138">
    <property type="protein sequence ID" value="RLE52003.1"/>
    <property type="molecule type" value="Genomic_DNA"/>
</dbReference>
<dbReference type="GO" id="GO:0003824">
    <property type="term" value="F:catalytic activity"/>
    <property type="evidence" value="ECO:0007669"/>
    <property type="project" value="InterPro"/>
</dbReference>
<dbReference type="AlphaFoldDB" id="A0A497EXA3"/>
<evidence type="ECO:0000256" key="4">
    <source>
        <dbReference type="ARBA" id="ARBA00023004"/>
    </source>
</evidence>
<evidence type="ECO:0000313" key="8">
    <source>
        <dbReference type="Proteomes" id="UP000269499"/>
    </source>
</evidence>
<evidence type="ECO:0000256" key="5">
    <source>
        <dbReference type="ARBA" id="ARBA00023014"/>
    </source>
</evidence>
<keyword evidence="1" id="KW-0949">S-adenosyl-L-methionine</keyword>
<dbReference type="Gene3D" id="3.20.20.70">
    <property type="entry name" value="Aldolase class I"/>
    <property type="match status" value="1"/>
</dbReference>
<keyword evidence="3" id="KW-0479">Metal-binding</keyword>
<dbReference type="PROSITE" id="PS51918">
    <property type="entry name" value="RADICAL_SAM"/>
    <property type="match status" value="1"/>
</dbReference>
<evidence type="ECO:0000256" key="2">
    <source>
        <dbReference type="ARBA" id="ARBA00022694"/>
    </source>
</evidence>
<dbReference type="InterPro" id="IPR013785">
    <property type="entry name" value="Aldolase_TIM"/>
</dbReference>
<evidence type="ECO:0000313" key="7">
    <source>
        <dbReference type="EMBL" id="RLE52003.1"/>
    </source>
</evidence>
<reference evidence="7 8" key="1">
    <citation type="submission" date="2018-06" db="EMBL/GenBank/DDBJ databases">
        <title>Extensive metabolic versatility and redundancy in microbially diverse, dynamic hydrothermal sediments.</title>
        <authorList>
            <person name="Dombrowski N."/>
            <person name="Teske A."/>
            <person name="Baker B.J."/>
        </authorList>
    </citation>
    <scope>NUCLEOTIDE SEQUENCE [LARGE SCALE GENOMIC DNA]</scope>
    <source>
        <strain evidence="7">B20_G2</strain>
    </source>
</reference>
<dbReference type="SFLD" id="SFLDS00029">
    <property type="entry name" value="Radical_SAM"/>
    <property type="match status" value="1"/>
</dbReference>
<dbReference type="Proteomes" id="UP000269499">
    <property type="component" value="Unassembled WGS sequence"/>
</dbReference>
<organism evidence="7 8">
    <name type="scientific">Thermoproteota archaeon</name>
    <dbReference type="NCBI Taxonomy" id="2056631"/>
    <lineage>
        <taxon>Archaea</taxon>
        <taxon>Thermoproteota</taxon>
    </lineage>
</organism>